<comment type="similarity">
    <text evidence="1">Belongs to the SCO1/2 family.</text>
</comment>
<dbReference type="AlphaFoldDB" id="A0A151AEG0"/>
<dbReference type="RefSeq" id="WP_066380477.1">
    <property type="nucleotide sequence ID" value="NZ_LTAZ01000004.1"/>
</dbReference>
<keyword evidence="3" id="KW-0479">Metal-binding</keyword>
<feature type="domain" description="Thioredoxin" evidence="5">
    <location>
        <begin position="47"/>
        <end position="231"/>
    </location>
</feature>
<dbReference type="PATRIC" id="fig|1008153.3.peg.1151"/>
<dbReference type="Gene3D" id="3.40.30.10">
    <property type="entry name" value="Glutaredoxin"/>
    <property type="match status" value="1"/>
</dbReference>
<dbReference type="PANTHER" id="PTHR12151:SF25">
    <property type="entry name" value="LINALOOL DEHYDRATASE_ISOMERASE DOMAIN-CONTAINING PROTEIN"/>
    <property type="match status" value="1"/>
</dbReference>
<organism evidence="6 7">
    <name type="scientific">Halalkalicoccus paucihalophilus</name>
    <dbReference type="NCBI Taxonomy" id="1008153"/>
    <lineage>
        <taxon>Archaea</taxon>
        <taxon>Methanobacteriati</taxon>
        <taxon>Methanobacteriota</taxon>
        <taxon>Stenosarchaea group</taxon>
        <taxon>Halobacteria</taxon>
        <taxon>Halobacteriales</taxon>
        <taxon>Halococcaceae</taxon>
        <taxon>Halalkalicoccus</taxon>
    </lineage>
</organism>
<dbReference type="PROSITE" id="PS51257">
    <property type="entry name" value="PROKAR_LIPOPROTEIN"/>
    <property type="match status" value="1"/>
</dbReference>
<dbReference type="EMBL" id="LTAZ01000004">
    <property type="protein sequence ID" value="KYH26056.1"/>
    <property type="molecule type" value="Genomic_DNA"/>
</dbReference>
<reference evidence="6 7" key="1">
    <citation type="submission" date="2016-02" db="EMBL/GenBank/DDBJ databases">
        <title>Genome sequence of Halalkalicoccus paucihalophilus DSM 24557.</title>
        <authorList>
            <person name="Poehlein A."/>
            <person name="Daniel R."/>
        </authorList>
    </citation>
    <scope>NUCLEOTIDE SEQUENCE [LARGE SCALE GENOMIC DNA]</scope>
    <source>
        <strain evidence="6 7">DSM 24557</strain>
    </source>
</reference>
<sequence length="231" mass="25589">MDRRTYLGAVAATAGAFSAGCLGRGTQNTALGKPEDQGADSEDLPYPAFGEEFPESTLPDPLRNRTVTTSDFEGERVVLMTFIYTRCPDGICPALTQVLRHAQADAIENGYEGEAAFLATTFDVERDTAEVLREYGEAQGVDYEAENWHFLRPESEERAREVVTDTYGVEYERIDPSELKGDHSGHDMGEYAFDHYPITYLVNREGYVERAYAGVPETSRVVEDFSAVAEG</sequence>
<evidence type="ECO:0000256" key="1">
    <source>
        <dbReference type="ARBA" id="ARBA00010996"/>
    </source>
</evidence>
<keyword evidence="2 3" id="KW-0186">Copper</keyword>
<evidence type="ECO:0000259" key="5">
    <source>
        <dbReference type="PROSITE" id="PS51352"/>
    </source>
</evidence>
<evidence type="ECO:0000256" key="4">
    <source>
        <dbReference type="PIRSR" id="PIRSR603782-2"/>
    </source>
</evidence>
<evidence type="ECO:0000256" key="3">
    <source>
        <dbReference type="PIRSR" id="PIRSR603782-1"/>
    </source>
</evidence>
<dbReference type="OrthoDB" id="27579at2157"/>
<dbReference type="Proteomes" id="UP000075321">
    <property type="component" value="Unassembled WGS sequence"/>
</dbReference>
<keyword evidence="4" id="KW-1015">Disulfide bond</keyword>
<dbReference type="GO" id="GO:0046872">
    <property type="term" value="F:metal ion binding"/>
    <property type="evidence" value="ECO:0007669"/>
    <property type="project" value="UniProtKB-KW"/>
</dbReference>
<dbReference type="PANTHER" id="PTHR12151">
    <property type="entry name" value="ELECTRON TRANSPORT PROTIN SCO1/SENC FAMILY MEMBER"/>
    <property type="match status" value="1"/>
</dbReference>
<comment type="caution">
    <text evidence="6">The sequence shown here is derived from an EMBL/GenBank/DDBJ whole genome shotgun (WGS) entry which is preliminary data.</text>
</comment>
<evidence type="ECO:0000256" key="2">
    <source>
        <dbReference type="ARBA" id="ARBA00023008"/>
    </source>
</evidence>
<dbReference type="CDD" id="cd02968">
    <property type="entry name" value="SCO"/>
    <property type="match status" value="1"/>
</dbReference>
<feature type="binding site" evidence="3">
    <location>
        <position position="195"/>
    </location>
    <ligand>
        <name>Cu cation</name>
        <dbReference type="ChEBI" id="CHEBI:23378"/>
    </ligand>
</feature>
<dbReference type="PROSITE" id="PS51352">
    <property type="entry name" value="THIOREDOXIN_2"/>
    <property type="match status" value="1"/>
</dbReference>
<feature type="disulfide bond" description="Redox-active" evidence="4">
    <location>
        <begin position="87"/>
        <end position="92"/>
    </location>
</feature>
<keyword evidence="7" id="KW-1185">Reference proteome</keyword>
<dbReference type="InterPro" id="IPR003782">
    <property type="entry name" value="SCO1/SenC"/>
</dbReference>
<evidence type="ECO:0000313" key="7">
    <source>
        <dbReference type="Proteomes" id="UP000075321"/>
    </source>
</evidence>
<feature type="binding site" evidence="3">
    <location>
        <position position="92"/>
    </location>
    <ligand>
        <name>Cu cation</name>
        <dbReference type="ChEBI" id="CHEBI:23378"/>
    </ligand>
</feature>
<dbReference type="Pfam" id="PF02630">
    <property type="entry name" value="SCO1-SenC"/>
    <property type="match status" value="1"/>
</dbReference>
<feature type="binding site" evidence="3">
    <location>
        <position position="87"/>
    </location>
    <ligand>
        <name>Cu cation</name>
        <dbReference type="ChEBI" id="CHEBI:23378"/>
    </ligand>
</feature>
<name>A0A151AEG0_9EURY</name>
<dbReference type="SUPFAM" id="SSF52833">
    <property type="entry name" value="Thioredoxin-like"/>
    <property type="match status" value="1"/>
</dbReference>
<protein>
    <submittedName>
        <fullName evidence="6">SCO1/SenC</fullName>
    </submittedName>
</protein>
<dbReference type="InterPro" id="IPR036249">
    <property type="entry name" value="Thioredoxin-like_sf"/>
</dbReference>
<gene>
    <name evidence="6" type="ORF">HAPAU_11470</name>
</gene>
<dbReference type="InterPro" id="IPR013766">
    <property type="entry name" value="Thioredoxin_domain"/>
</dbReference>
<accession>A0A151AEG0</accession>
<evidence type="ECO:0000313" key="6">
    <source>
        <dbReference type="EMBL" id="KYH26056.1"/>
    </source>
</evidence>
<proteinExistence type="inferred from homology"/>